<gene>
    <name evidence="2" type="ORF">Rcae01_03936</name>
</gene>
<name>A0ABP9VTL9_9BACT</name>
<comment type="caution">
    <text evidence="2">The sequence shown here is derived from an EMBL/GenBank/DDBJ whole genome shotgun (WGS) entry which is preliminary data.</text>
</comment>
<dbReference type="InterPro" id="IPR021109">
    <property type="entry name" value="Peptidase_aspartic_dom_sf"/>
</dbReference>
<dbReference type="EMBL" id="BAABRO010000009">
    <property type="protein sequence ID" value="GAA5508470.1"/>
    <property type="molecule type" value="Genomic_DNA"/>
</dbReference>
<evidence type="ECO:0000259" key="1">
    <source>
        <dbReference type="Pfam" id="PF05618"/>
    </source>
</evidence>
<evidence type="ECO:0000313" key="3">
    <source>
        <dbReference type="Proteomes" id="UP001416858"/>
    </source>
</evidence>
<dbReference type="InterPro" id="IPR008503">
    <property type="entry name" value="Asp_endopeptidase"/>
</dbReference>
<dbReference type="Pfam" id="PF05618">
    <property type="entry name" value="Zn_protease"/>
    <property type="match status" value="1"/>
</dbReference>
<dbReference type="PANTHER" id="PTHR38037">
    <property type="entry name" value="ZN_PROTEASE DOMAIN-CONTAINING PROTEIN"/>
    <property type="match status" value="1"/>
</dbReference>
<proteinExistence type="predicted"/>
<dbReference type="Proteomes" id="UP001416858">
    <property type="component" value="Unassembled WGS sequence"/>
</dbReference>
<dbReference type="Gene3D" id="2.40.70.10">
    <property type="entry name" value="Acid Proteases"/>
    <property type="match status" value="1"/>
</dbReference>
<dbReference type="PANTHER" id="PTHR38037:SF1">
    <property type="entry name" value="ATP-DEPENDENT ZINC PROTEASE DOMAIN-CONTAINING PROTEIN-RELATED"/>
    <property type="match status" value="1"/>
</dbReference>
<feature type="domain" description="Retropepsin-like aspartic endopeptidase" evidence="1">
    <location>
        <begin position="28"/>
        <end position="161"/>
    </location>
</feature>
<sequence>MTFPTDSDDLFDEPPAPPDPYATKDQWIIGWREWVSLPSLGIRHIKAKIDTGARSSSLHALNIETFDVDGVDMVRFDVQPHQRSDAKTIACQAPVHDVRSVRSSSGQASKRIFILTEVHWLDTTWQVELTLANRNKMGFRMLMGREAIRGRMLVDPGQSFFGGRPKKKKRKHW</sequence>
<dbReference type="RefSeq" id="WP_345685245.1">
    <property type="nucleotide sequence ID" value="NZ_BAABRO010000009.1"/>
</dbReference>
<reference evidence="2 3" key="1">
    <citation type="submission" date="2024-02" db="EMBL/GenBank/DDBJ databases">
        <title>Rhodopirellula caenicola NBRC 110016.</title>
        <authorList>
            <person name="Ichikawa N."/>
            <person name="Katano-Makiyama Y."/>
            <person name="Hidaka K."/>
        </authorList>
    </citation>
    <scope>NUCLEOTIDE SEQUENCE [LARGE SCALE GENOMIC DNA]</scope>
    <source>
        <strain evidence="2 3">NBRC 110016</strain>
    </source>
</reference>
<protein>
    <recommendedName>
        <fullName evidence="1">Retropepsin-like aspartic endopeptidase domain-containing protein</fullName>
    </recommendedName>
</protein>
<accession>A0ABP9VTL9</accession>
<keyword evidence="3" id="KW-1185">Reference proteome</keyword>
<evidence type="ECO:0000313" key="2">
    <source>
        <dbReference type="EMBL" id="GAA5508470.1"/>
    </source>
</evidence>
<dbReference type="SUPFAM" id="SSF50630">
    <property type="entry name" value="Acid proteases"/>
    <property type="match status" value="1"/>
</dbReference>
<organism evidence="2 3">
    <name type="scientific">Novipirellula caenicola</name>
    <dbReference type="NCBI Taxonomy" id="1536901"/>
    <lineage>
        <taxon>Bacteria</taxon>
        <taxon>Pseudomonadati</taxon>
        <taxon>Planctomycetota</taxon>
        <taxon>Planctomycetia</taxon>
        <taxon>Pirellulales</taxon>
        <taxon>Pirellulaceae</taxon>
        <taxon>Novipirellula</taxon>
    </lineage>
</organism>